<evidence type="ECO:0000256" key="6">
    <source>
        <dbReference type="ARBA" id="ARBA00023242"/>
    </source>
</evidence>
<dbReference type="Pfam" id="PF04082">
    <property type="entry name" value="Fungal_trans"/>
    <property type="match status" value="1"/>
</dbReference>
<dbReference type="InterPro" id="IPR007219">
    <property type="entry name" value="XnlR_reg_dom"/>
</dbReference>
<evidence type="ECO:0000313" key="10">
    <source>
        <dbReference type="Proteomes" id="UP000000560"/>
    </source>
</evidence>
<dbReference type="CDD" id="cd12148">
    <property type="entry name" value="fungal_TF_MHR"/>
    <property type="match status" value="1"/>
</dbReference>
<feature type="domain" description="Zn(2)-C6 fungal-type" evidence="8">
    <location>
        <begin position="12"/>
        <end position="44"/>
    </location>
</feature>
<evidence type="ECO:0000256" key="7">
    <source>
        <dbReference type="SAM" id="MobiDB-lite"/>
    </source>
</evidence>
<dbReference type="InterPro" id="IPR036864">
    <property type="entry name" value="Zn2-C6_fun-type_DNA-bd_sf"/>
</dbReference>
<evidence type="ECO:0000256" key="1">
    <source>
        <dbReference type="ARBA" id="ARBA00004123"/>
    </source>
</evidence>
<dbReference type="EMBL" id="BN001308">
    <property type="protein sequence ID" value="CBF88923.1"/>
    <property type="molecule type" value="Genomic_DNA"/>
</dbReference>
<organism evidence="9 10">
    <name type="scientific">Emericella nidulans (strain FGSC A4 / ATCC 38163 / CBS 112.46 / NRRL 194 / M139)</name>
    <name type="common">Aspergillus nidulans</name>
    <dbReference type="NCBI Taxonomy" id="227321"/>
    <lineage>
        <taxon>Eukaryota</taxon>
        <taxon>Fungi</taxon>
        <taxon>Dikarya</taxon>
        <taxon>Ascomycota</taxon>
        <taxon>Pezizomycotina</taxon>
        <taxon>Eurotiomycetes</taxon>
        <taxon>Eurotiomycetidae</taxon>
        <taxon>Eurotiales</taxon>
        <taxon>Aspergillaceae</taxon>
        <taxon>Aspergillus</taxon>
        <taxon>Aspergillus subgen. Nidulantes</taxon>
    </lineage>
</organism>
<dbReference type="PROSITE" id="PS00463">
    <property type="entry name" value="ZN2_CY6_FUNGAL_1"/>
    <property type="match status" value="1"/>
</dbReference>
<proteinExistence type="predicted"/>
<dbReference type="Proteomes" id="UP000000560">
    <property type="component" value="Chromosome VIII"/>
</dbReference>
<sequence length="636" mass="71549">MSSRRRNGQAASCEPCRMDKVRCDHQLPVCGRCRKRNTESHCYYHPAPLTKDQTYPALQLGRPRVSRSARKPARKAPQKAASPTPSSVEIAIRTPEANQSHPPGYFGPSSIVSTLTGSLENTLTPSDDEYQGVGSRHSVLPSYWVTETTKMLSILTEGPTIERLVCEFYGVTHTAVLPTAFVLSLMNEVREFIKQSETSQTLHEKTIQVLESTAQRPRVPSDIMGRDFHKLFSSNRMRLEIIGVVYAIAGRASFFGFAQDKFPAFAGNAFAERLKFSRRMLSASETAVQICRMLTPTNDLTAWMLYENWLLSCMFHGDSSRSSKFNSWLSTVKIMSTRIADAVHYKGPPTWNRLGELSSCIFELGLHRDSHGHGHKGENIPVFLREVRRRLYAGLYHNDKNIATFFGRPPRVSWRHSDCGLPLDISEEALLGDEQDLERAMAELDSEGWSVNATFRRASWYRIRYLVSSFREEILELSLRPLDHEAARRLRLLAQHDPSAEKALLDIVLYGFSSAGTLIKALQTQARTGNPIPYTGSRAELIRNLSVFNAHIESMARPLTSNLNYALFERASKMFTDILDEILESSLPVSSATANAAEVGMVMNTPAEEDMSSWAADGMEFLDTLDFNVVFDQWVF</sequence>
<dbReference type="SMART" id="SM00066">
    <property type="entry name" value="GAL4"/>
    <property type="match status" value="1"/>
</dbReference>
<name>C8VRC1_EMENI</name>
<dbReference type="SUPFAM" id="SSF57701">
    <property type="entry name" value="Zn2/Cys6 DNA-binding domain"/>
    <property type="match status" value="1"/>
</dbReference>
<dbReference type="AlphaFoldDB" id="C8VRC1"/>
<evidence type="ECO:0000259" key="8">
    <source>
        <dbReference type="PROSITE" id="PS50048"/>
    </source>
</evidence>
<evidence type="ECO:0000256" key="2">
    <source>
        <dbReference type="ARBA" id="ARBA00022723"/>
    </source>
</evidence>
<evidence type="ECO:0000256" key="5">
    <source>
        <dbReference type="ARBA" id="ARBA00023163"/>
    </source>
</evidence>
<accession>C8VRC1</accession>
<dbReference type="eggNOG" id="ENOG502SH47">
    <property type="taxonomic scope" value="Eukaryota"/>
</dbReference>
<dbReference type="Gene3D" id="4.10.240.10">
    <property type="entry name" value="Zn(2)-C6 fungal-type DNA-binding domain"/>
    <property type="match status" value="1"/>
</dbReference>
<dbReference type="STRING" id="227321.C8VRC1"/>
<dbReference type="InterPro" id="IPR050613">
    <property type="entry name" value="Sec_Metabolite_Reg"/>
</dbReference>
<keyword evidence="3" id="KW-0805">Transcription regulation</keyword>
<dbReference type="GO" id="GO:0006351">
    <property type="term" value="P:DNA-templated transcription"/>
    <property type="evidence" value="ECO:0007669"/>
    <property type="project" value="InterPro"/>
</dbReference>
<evidence type="ECO:0000313" key="9">
    <source>
        <dbReference type="EMBL" id="CBF88923.1"/>
    </source>
</evidence>
<dbReference type="PANTHER" id="PTHR31001:SF82">
    <property type="entry name" value="ZN(II)2CYS6 TRANSCRIPTION FACTOR (EUROFUNG)"/>
    <property type="match status" value="1"/>
</dbReference>
<dbReference type="RefSeq" id="XP_050469155.1">
    <property type="nucleotide sequence ID" value="XM_050613329.1"/>
</dbReference>
<dbReference type="KEGG" id="ani:ANIA_00718"/>
<protein>
    <submittedName>
        <fullName evidence="9">Zn(II)2Cys6 transcription factor (Eurofung)</fullName>
    </submittedName>
</protein>
<feature type="compositionally biased region" description="Basic residues" evidence="7">
    <location>
        <begin position="64"/>
        <end position="77"/>
    </location>
</feature>
<dbReference type="GO" id="GO:0005634">
    <property type="term" value="C:nucleus"/>
    <property type="evidence" value="ECO:0007669"/>
    <property type="project" value="UniProtKB-SubCell"/>
</dbReference>
<comment type="subcellular location">
    <subcellularLocation>
        <location evidence="1">Nucleus</location>
    </subcellularLocation>
</comment>
<evidence type="ECO:0000256" key="3">
    <source>
        <dbReference type="ARBA" id="ARBA00023015"/>
    </source>
</evidence>
<dbReference type="InParanoid" id="C8VRC1"/>
<reference evidence="10" key="1">
    <citation type="journal article" date="2005" name="Nature">
        <title>Sequencing of Aspergillus nidulans and comparative analysis with A. fumigatus and A. oryzae.</title>
        <authorList>
            <person name="Galagan J.E."/>
            <person name="Calvo S.E."/>
            <person name="Cuomo C."/>
            <person name="Ma L.J."/>
            <person name="Wortman J.R."/>
            <person name="Batzoglou S."/>
            <person name="Lee S.I."/>
            <person name="Basturkmen M."/>
            <person name="Spevak C.C."/>
            <person name="Clutterbuck J."/>
            <person name="Kapitonov V."/>
            <person name="Jurka J."/>
            <person name="Scazzocchio C."/>
            <person name="Farman M."/>
            <person name="Butler J."/>
            <person name="Purcell S."/>
            <person name="Harris S."/>
            <person name="Braus G.H."/>
            <person name="Draht O."/>
            <person name="Busch S."/>
            <person name="D'Enfert C."/>
            <person name="Bouchier C."/>
            <person name="Goldman G.H."/>
            <person name="Bell-Pedersen D."/>
            <person name="Griffiths-Jones S."/>
            <person name="Doonan J.H."/>
            <person name="Yu J."/>
            <person name="Vienken K."/>
            <person name="Pain A."/>
            <person name="Freitag M."/>
            <person name="Selker E.U."/>
            <person name="Archer D.B."/>
            <person name="Penalva M.A."/>
            <person name="Oakley B.R."/>
            <person name="Momany M."/>
            <person name="Tanaka T."/>
            <person name="Kumagai T."/>
            <person name="Asai K."/>
            <person name="Machida M."/>
            <person name="Nierman W.C."/>
            <person name="Denning D.W."/>
            <person name="Caddick M."/>
            <person name="Hynes M."/>
            <person name="Paoletti M."/>
            <person name="Fischer R."/>
            <person name="Miller B."/>
            <person name="Dyer P."/>
            <person name="Sachs M.S."/>
            <person name="Osmani S.A."/>
            <person name="Birren B.W."/>
        </authorList>
    </citation>
    <scope>NUCLEOTIDE SEQUENCE [LARGE SCALE GENOMIC DNA]</scope>
    <source>
        <strain evidence="10">FGSC A4 / ATCC 38163 / CBS 112.46 / NRRL 194 / M139</strain>
    </source>
</reference>
<keyword evidence="10" id="KW-1185">Reference proteome</keyword>
<dbReference type="Pfam" id="PF00172">
    <property type="entry name" value="Zn_clus"/>
    <property type="match status" value="1"/>
</dbReference>
<reference evidence="10" key="2">
    <citation type="journal article" date="2009" name="Fungal Genet. Biol.">
        <title>The 2008 update of the Aspergillus nidulans genome annotation: a community effort.</title>
        <authorList>
            <person name="Wortman J.R."/>
            <person name="Gilsenan J.M."/>
            <person name="Joardar V."/>
            <person name="Deegan J."/>
            <person name="Clutterbuck J."/>
            <person name="Andersen M.R."/>
            <person name="Archer D."/>
            <person name="Bencina M."/>
            <person name="Braus G."/>
            <person name="Coutinho P."/>
            <person name="von Dohren H."/>
            <person name="Doonan J."/>
            <person name="Driessen A.J."/>
            <person name="Durek P."/>
            <person name="Espeso E."/>
            <person name="Fekete E."/>
            <person name="Flipphi M."/>
            <person name="Estrada C.G."/>
            <person name="Geysens S."/>
            <person name="Goldman G."/>
            <person name="de Groot P.W."/>
            <person name="Hansen K."/>
            <person name="Harris S.D."/>
            <person name="Heinekamp T."/>
            <person name="Helmstaedt K."/>
            <person name="Henrissat B."/>
            <person name="Hofmann G."/>
            <person name="Homan T."/>
            <person name="Horio T."/>
            <person name="Horiuchi H."/>
            <person name="James S."/>
            <person name="Jones M."/>
            <person name="Karaffa L."/>
            <person name="Karanyi Z."/>
            <person name="Kato M."/>
            <person name="Keller N."/>
            <person name="Kelly D.E."/>
            <person name="Kiel J.A."/>
            <person name="Kim J.M."/>
            <person name="van der Klei I.J."/>
            <person name="Klis F.M."/>
            <person name="Kovalchuk A."/>
            <person name="Krasevec N."/>
            <person name="Kubicek C.P."/>
            <person name="Liu B."/>
            <person name="Maccabe A."/>
            <person name="Meyer V."/>
            <person name="Mirabito P."/>
            <person name="Miskei M."/>
            <person name="Mos M."/>
            <person name="Mullins J."/>
            <person name="Nelson D.R."/>
            <person name="Nielsen J."/>
            <person name="Oakley B.R."/>
            <person name="Osmani S.A."/>
            <person name="Pakula T."/>
            <person name="Paszewski A."/>
            <person name="Paulsen I."/>
            <person name="Pilsyk S."/>
            <person name="Pocsi I."/>
            <person name="Punt P.J."/>
            <person name="Ram A.F."/>
            <person name="Ren Q."/>
            <person name="Robellet X."/>
            <person name="Robson G."/>
            <person name="Seiboth B."/>
            <person name="van Solingen P."/>
            <person name="Specht T."/>
            <person name="Sun J."/>
            <person name="Taheri-Talesh N."/>
            <person name="Takeshita N."/>
            <person name="Ussery D."/>
            <person name="vanKuyk P.A."/>
            <person name="Visser H."/>
            <person name="van de Vondervoort P.J."/>
            <person name="de Vries R.P."/>
            <person name="Walton J."/>
            <person name="Xiang X."/>
            <person name="Xiong Y."/>
            <person name="Zeng A.P."/>
            <person name="Brandt B.W."/>
            <person name="Cornell M.J."/>
            <person name="van den Hondel C.A."/>
            <person name="Visser J."/>
            <person name="Oliver S.G."/>
            <person name="Turner G."/>
        </authorList>
    </citation>
    <scope>GENOME REANNOTATION</scope>
    <source>
        <strain evidence="10">FGSC A4 / ATCC 38163 / CBS 112.46 / NRRL 194 / M139</strain>
    </source>
</reference>
<dbReference type="GO" id="GO:0008270">
    <property type="term" value="F:zinc ion binding"/>
    <property type="evidence" value="ECO:0007669"/>
    <property type="project" value="InterPro"/>
</dbReference>
<dbReference type="GO" id="GO:0003677">
    <property type="term" value="F:DNA binding"/>
    <property type="evidence" value="ECO:0007669"/>
    <property type="project" value="UniProtKB-KW"/>
</dbReference>
<dbReference type="SMART" id="SM00906">
    <property type="entry name" value="Fungal_trans"/>
    <property type="match status" value="1"/>
</dbReference>
<dbReference type="CDD" id="cd00067">
    <property type="entry name" value="GAL4"/>
    <property type="match status" value="1"/>
</dbReference>
<keyword evidence="2" id="KW-0479">Metal-binding</keyword>
<dbReference type="GO" id="GO:0000981">
    <property type="term" value="F:DNA-binding transcription factor activity, RNA polymerase II-specific"/>
    <property type="evidence" value="ECO:0007669"/>
    <property type="project" value="InterPro"/>
</dbReference>
<feature type="region of interest" description="Disordered" evidence="7">
    <location>
        <begin position="62"/>
        <end position="87"/>
    </location>
</feature>
<dbReference type="PROSITE" id="PS50048">
    <property type="entry name" value="ZN2_CY6_FUNGAL_2"/>
    <property type="match status" value="1"/>
</dbReference>
<dbReference type="HOGENOM" id="CLU_013296_2_0_1"/>
<keyword evidence="4" id="KW-0238">DNA-binding</keyword>
<gene>
    <name evidence="9" type="ORF">ANIA_00718</name>
</gene>
<dbReference type="OMA" id="LTIHICK"/>
<evidence type="ECO:0000256" key="4">
    <source>
        <dbReference type="ARBA" id="ARBA00023125"/>
    </source>
</evidence>
<dbReference type="OrthoDB" id="6612291at2759"/>
<keyword evidence="6" id="KW-0539">Nucleus</keyword>
<dbReference type="InterPro" id="IPR001138">
    <property type="entry name" value="Zn2Cys6_DnaBD"/>
</dbReference>
<dbReference type="PANTHER" id="PTHR31001">
    <property type="entry name" value="UNCHARACTERIZED TRANSCRIPTIONAL REGULATORY PROTEIN"/>
    <property type="match status" value="1"/>
</dbReference>
<keyword evidence="5" id="KW-0804">Transcription</keyword>
<dbReference type="GeneID" id="2876495"/>